<evidence type="ECO:0000256" key="11">
    <source>
        <dbReference type="SAM" id="Coils"/>
    </source>
</evidence>
<feature type="transmembrane region" description="Helical" evidence="13">
    <location>
        <begin position="233"/>
        <end position="251"/>
    </location>
</feature>
<evidence type="ECO:0000256" key="13">
    <source>
        <dbReference type="SAM" id="Phobius"/>
    </source>
</evidence>
<feature type="transmembrane region" description="Helical" evidence="13">
    <location>
        <begin position="284"/>
        <end position="306"/>
    </location>
</feature>
<feature type="region of interest" description="Disordered" evidence="12">
    <location>
        <begin position="205"/>
        <end position="225"/>
    </location>
</feature>
<evidence type="ECO:0000256" key="5">
    <source>
        <dbReference type="ARBA" id="ARBA00022989"/>
    </source>
</evidence>
<keyword evidence="5 13" id="KW-1133">Transmembrane helix</keyword>
<gene>
    <name evidence="15" type="ORF">DSTB1V02_LOCUS1549</name>
</gene>
<dbReference type="PANTHER" id="PTHR46062">
    <property type="entry name" value="STEROL REGULATORY ELEMENT-BINDING PROTEIN"/>
    <property type="match status" value="1"/>
</dbReference>
<evidence type="ECO:0000256" key="7">
    <source>
        <dbReference type="ARBA" id="ARBA00023125"/>
    </source>
</evidence>
<evidence type="ECO:0000256" key="8">
    <source>
        <dbReference type="ARBA" id="ARBA00023136"/>
    </source>
</evidence>
<dbReference type="GO" id="GO:0046983">
    <property type="term" value="F:protein dimerization activity"/>
    <property type="evidence" value="ECO:0007669"/>
    <property type="project" value="InterPro"/>
</dbReference>
<feature type="domain" description="BHLH" evidence="14">
    <location>
        <begin position="73"/>
        <end position="123"/>
    </location>
</feature>
<proteinExistence type="predicted"/>
<dbReference type="SUPFAM" id="SSF47459">
    <property type="entry name" value="HLH, helix-loop-helix DNA-binding domain"/>
    <property type="match status" value="1"/>
</dbReference>
<organism evidence="15">
    <name type="scientific">Darwinula stevensoni</name>
    <dbReference type="NCBI Taxonomy" id="69355"/>
    <lineage>
        <taxon>Eukaryota</taxon>
        <taxon>Metazoa</taxon>
        <taxon>Ecdysozoa</taxon>
        <taxon>Arthropoda</taxon>
        <taxon>Crustacea</taxon>
        <taxon>Oligostraca</taxon>
        <taxon>Ostracoda</taxon>
        <taxon>Podocopa</taxon>
        <taxon>Podocopida</taxon>
        <taxon>Darwinulocopina</taxon>
        <taxon>Darwinuloidea</taxon>
        <taxon>Darwinulidae</taxon>
        <taxon>Darwinula</taxon>
    </lineage>
</organism>
<dbReference type="Pfam" id="PF00010">
    <property type="entry name" value="HLH"/>
    <property type="match status" value="1"/>
</dbReference>
<keyword evidence="10" id="KW-0539">Nucleus</keyword>
<evidence type="ECO:0000313" key="15">
    <source>
        <dbReference type="EMBL" id="CAD7241561.1"/>
    </source>
</evidence>
<dbReference type="InterPro" id="IPR036638">
    <property type="entry name" value="HLH_DNA-bd_sf"/>
</dbReference>
<evidence type="ECO:0000256" key="1">
    <source>
        <dbReference type="ARBA" id="ARBA00004123"/>
    </source>
</evidence>
<evidence type="ECO:0000256" key="3">
    <source>
        <dbReference type="ARBA" id="ARBA00022692"/>
    </source>
</evidence>
<keyword evidence="8 13" id="KW-0472">Membrane</keyword>
<keyword evidence="9" id="KW-0804">Transcription</keyword>
<keyword evidence="3 13" id="KW-0812">Transmembrane</keyword>
<keyword evidence="4" id="KW-0256">Endoplasmic reticulum</keyword>
<dbReference type="PANTHER" id="PTHR46062:SF1">
    <property type="entry name" value="LP12374P"/>
    <property type="match status" value="1"/>
</dbReference>
<dbReference type="GO" id="GO:0000981">
    <property type="term" value="F:DNA-binding transcription factor activity, RNA polymerase II-specific"/>
    <property type="evidence" value="ECO:0007669"/>
    <property type="project" value="TreeGrafter"/>
</dbReference>
<dbReference type="Gene3D" id="4.10.280.10">
    <property type="entry name" value="Helix-loop-helix DNA-binding domain"/>
    <property type="match status" value="1"/>
</dbReference>
<evidence type="ECO:0000256" key="6">
    <source>
        <dbReference type="ARBA" id="ARBA00023015"/>
    </source>
</evidence>
<dbReference type="AlphaFoldDB" id="A0A7R9A0L1"/>
<evidence type="ECO:0000256" key="9">
    <source>
        <dbReference type="ARBA" id="ARBA00023163"/>
    </source>
</evidence>
<evidence type="ECO:0000256" key="4">
    <source>
        <dbReference type="ARBA" id="ARBA00022824"/>
    </source>
</evidence>
<dbReference type="SMART" id="SM00353">
    <property type="entry name" value="HLH"/>
    <property type="match status" value="1"/>
</dbReference>
<feature type="compositionally biased region" description="Low complexity" evidence="12">
    <location>
        <begin position="209"/>
        <end position="225"/>
    </location>
</feature>
<protein>
    <recommendedName>
        <fullName evidence="14">BHLH domain-containing protein</fullName>
    </recommendedName>
</protein>
<name>A0A7R9A0L1_9CRUS</name>
<accession>A0A7R9A0L1</accession>
<dbReference type="GO" id="GO:0005789">
    <property type="term" value="C:endoplasmic reticulum membrane"/>
    <property type="evidence" value="ECO:0007669"/>
    <property type="project" value="UniProtKB-SubCell"/>
</dbReference>
<keyword evidence="6" id="KW-0805">Transcription regulation</keyword>
<comment type="subcellular location">
    <subcellularLocation>
        <location evidence="2">Endoplasmic reticulum membrane</location>
        <topology evidence="2">Multi-pass membrane protein</topology>
    </subcellularLocation>
    <subcellularLocation>
        <location evidence="1">Nucleus</location>
    </subcellularLocation>
</comment>
<dbReference type="PROSITE" id="PS50888">
    <property type="entry name" value="BHLH"/>
    <property type="match status" value="1"/>
</dbReference>
<feature type="coiled-coil region" evidence="11">
    <location>
        <begin position="113"/>
        <end position="143"/>
    </location>
</feature>
<keyword evidence="11" id="KW-0175">Coiled coil</keyword>
<reference evidence="15" key="1">
    <citation type="submission" date="2020-11" db="EMBL/GenBank/DDBJ databases">
        <authorList>
            <person name="Tran Van P."/>
        </authorList>
    </citation>
    <scope>NUCLEOTIDE SEQUENCE</scope>
</reference>
<sequence>MILVSIPATMVNTKGTQRVQLAQQTLVTSASVVPALVLTGEPHTFTFVSKLNAQNPSPPSNGFNGNPRMIVGEKRTSHNAIERRYRSSINDKIIELKNLVAGDDAKLNKSAVLKKAIDLIRYLQNHNQKLRQENARLKLAYQNNSPDSGYESPSGEKEVSHSHGVLVGNILIKISLQHHKTKIQSIQRSQLQILLNFFQYHDDSHNHMESSPTSSTPESSPTSTEGLLDRSRLLICMFFLTFALVNPMTGITQQFHSKKDYTSTVEGRSILYSEYPETSWGSLIVSWLGTLAFNLFLALLGFAWLLMYGEPRMGVQNDKDGSHFWHHVSRAESAFGEDNHSLAAKQLQQALRSCGRPIPTSRLDLCASLLWQILRQIFHCLYVGRWISHFYVGGVALSNGVLGAGAVGNAAAQGFSQDMDYMYIDECYLSKEILTFSLKLILHLLLHFRATRTEIHQNLAQVAQIYHRLHQLHLTGVGCVGDGTGLHDHMLGSLLSLAAVNIGEAAGNALPPGSLSEIYLHMALRVKHSFPRSLFYLDRFYLAKGRGACASHICSSTLPPAIQWLCTMPTAHRFFVTHSWTYEPRKEALFSSLGCQVDPLAHVMRLHREHLLEKAVYALVHPGLRATDACEEQPLRRTHTGDASQHSKTLLEVTSMGENSFGVANVQKSKDKVAEWWAALVGVGAHWLLDEKEEAEKLYHLVTAIPASLLKHSDQLPRAAALAFRAKAGFLSGDTRSSLRLCWQAGHCLRASLSVNLLQKERSEDSHTSLLQSTQLLICDWILETRTKIWEDYLKRQNAAGIPAPAEMLQGFQYDLGSLRIITNHVANAMNRVFLYEATMRLMAGANPRNTQILLDRSMRHRGGRGNMICSSGGTLDDREQALARMMACRHLPAPLLSTPGEKAGLLVEAARTLERLGDRQHLAECKHMMKTLGVG</sequence>
<evidence type="ECO:0000256" key="10">
    <source>
        <dbReference type="ARBA" id="ARBA00023242"/>
    </source>
</evidence>
<keyword evidence="16" id="KW-1185">Reference proteome</keyword>
<dbReference type="OrthoDB" id="2133190at2759"/>
<dbReference type="InterPro" id="IPR011598">
    <property type="entry name" value="bHLH_dom"/>
</dbReference>
<dbReference type="EMBL" id="CAJPEV010000148">
    <property type="protein sequence ID" value="CAG0881399.1"/>
    <property type="molecule type" value="Genomic_DNA"/>
</dbReference>
<dbReference type="GO" id="GO:0005634">
    <property type="term" value="C:nucleus"/>
    <property type="evidence" value="ECO:0007669"/>
    <property type="project" value="UniProtKB-SubCell"/>
</dbReference>
<evidence type="ECO:0000256" key="2">
    <source>
        <dbReference type="ARBA" id="ARBA00004477"/>
    </source>
</evidence>
<evidence type="ECO:0000259" key="14">
    <source>
        <dbReference type="PROSITE" id="PS50888"/>
    </source>
</evidence>
<evidence type="ECO:0000313" key="16">
    <source>
        <dbReference type="Proteomes" id="UP000677054"/>
    </source>
</evidence>
<keyword evidence="7" id="KW-0238">DNA-binding</keyword>
<evidence type="ECO:0000256" key="12">
    <source>
        <dbReference type="SAM" id="MobiDB-lite"/>
    </source>
</evidence>
<dbReference type="GO" id="GO:0000978">
    <property type="term" value="F:RNA polymerase II cis-regulatory region sequence-specific DNA binding"/>
    <property type="evidence" value="ECO:0007669"/>
    <property type="project" value="TreeGrafter"/>
</dbReference>
<dbReference type="Proteomes" id="UP000677054">
    <property type="component" value="Unassembled WGS sequence"/>
</dbReference>
<dbReference type="EMBL" id="LR899665">
    <property type="protein sequence ID" value="CAD7241561.1"/>
    <property type="molecule type" value="Genomic_DNA"/>
</dbReference>
<dbReference type="CDD" id="cd11394">
    <property type="entry name" value="bHLHzip_SREBP"/>
    <property type="match status" value="1"/>
</dbReference>